<evidence type="ECO:0000256" key="4">
    <source>
        <dbReference type="ARBA" id="ARBA00022597"/>
    </source>
</evidence>
<keyword evidence="3 9" id="KW-0813">Transport</keyword>
<evidence type="ECO:0000256" key="2">
    <source>
        <dbReference type="ARBA" id="ARBA00007809"/>
    </source>
</evidence>
<evidence type="ECO:0000256" key="8">
    <source>
        <dbReference type="ARBA" id="ARBA00023136"/>
    </source>
</evidence>
<name>A0ABN8M191_9CNID</name>
<accession>A0ABN8M191</accession>
<evidence type="ECO:0000313" key="10">
    <source>
        <dbReference type="EMBL" id="CAH3023327.1"/>
    </source>
</evidence>
<evidence type="ECO:0000256" key="9">
    <source>
        <dbReference type="RuleBase" id="RU910715"/>
    </source>
</evidence>
<comment type="caution">
    <text evidence="9">Lacks conserved residue(s) required for the propagation of feature annotation.</text>
</comment>
<feature type="transmembrane region" description="Helical" evidence="9">
    <location>
        <begin position="157"/>
        <end position="179"/>
    </location>
</feature>
<feature type="transmembrane region" description="Helical" evidence="9">
    <location>
        <begin position="123"/>
        <end position="150"/>
    </location>
</feature>
<comment type="similarity">
    <text evidence="2 9">Belongs to the SWEET sugar transporter family.</text>
</comment>
<feature type="transmembrane region" description="Helical" evidence="9">
    <location>
        <begin position="65"/>
        <end position="86"/>
    </location>
</feature>
<keyword evidence="4 9" id="KW-0762">Sugar transport</keyword>
<evidence type="ECO:0000256" key="5">
    <source>
        <dbReference type="ARBA" id="ARBA00022692"/>
    </source>
</evidence>
<evidence type="ECO:0000256" key="1">
    <source>
        <dbReference type="ARBA" id="ARBA00004127"/>
    </source>
</evidence>
<dbReference type="Proteomes" id="UP001159427">
    <property type="component" value="Unassembled WGS sequence"/>
</dbReference>
<keyword evidence="6" id="KW-0677">Repeat</keyword>
<comment type="subcellular location">
    <subcellularLocation>
        <location evidence="1">Endomembrane system</location>
        <topology evidence="1">Multi-pass membrane protein</topology>
    </subcellularLocation>
</comment>
<sequence length="224" mass="24925">MDITHIISWSATLSQFGLLSTGIQVCLKIRRQGGTRNITFFPFLTTCLSSILWTKYGLLIDDTPICVVGILGIILQSLYLAFYFINSRDRDKGIFSQRLVISFAGVCLLLTYIKYYTRDHDTAVLHLGFVASGFTIAVYGSPLVSVANVIRHKSTEFMTFSMSLAGFIVSSLWTIYGHLVQDKFITVPNGIGVILGSVQLLLFVIYPSTAQRTITYDMKSPKPV</sequence>
<protein>
    <recommendedName>
        <fullName evidence="9">Sugar transporter SWEET</fullName>
    </recommendedName>
</protein>
<feature type="transmembrane region" description="Helical" evidence="9">
    <location>
        <begin position="39"/>
        <end position="59"/>
    </location>
</feature>
<dbReference type="PANTHER" id="PTHR10791:SF112">
    <property type="entry name" value="SUGAR TRANSPORTER SWEET1"/>
    <property type="match status" value="1"/>
</dbReference>
<dbReference type="Gene3D" id="1.20.1280.290">
    <property type="match status" value="2"/>
</dbReference>
<evidence type="ECO:0000256" key="7">
    <source>
        <dbReference type="ARBA" id="ARBA00022989"/>
    </source>
</evidence>
<dbReference type="PANTHER" id="PTHR10791">
    <property type="entry name" value="RAG1-ACTIVATING PROTEIN 1"/>
    <property type="match status" value="1"/>
</dbReference>
<evidence type="ECO:0000256" key="6">
    <source>
        <dbReference type="ARBA" id="ARBA00022737"/>
    </source>
</evidence>
<comment type="caution">
    <text evidence="10">The sequence shown here is derived from an EMBL/GenBank/DDBJ whole genome shotgun (WGS) entry which is preliminary data.</text>
</comment>
<organism evidence="10 11">
    <name type="scientific">Porites evermanni</name>
    <dbReference type="NCBI Taxonomy" id="104178"/>
    <lineage>
        <taxon>Eukaryota</taxon>
        <taxon>Metazoa</taxon>
        <taxon>Cnidaria</taxon>
        <taxon>Anthozoa</taxon>
        <taxon>Hexacorallia</taxon>
        <taxon>Scleractinia</taxon>
        <taxon>Fungiina</taxon>
        <taxon>Poritidae</taxon>
        <taxon>Porites</taxon>
    </lineage>
</organism>
<proteinExistence type="inferred from homology"/>
<dbReference type="InterPro" id="IPR047664">
    <property type="entry name" value="SWEET"/>
</dbReference>
<dbReference type="Pfam" id="PF03083">
    <property type="entry name" value="MtN3_slv"/>
    <property type="match status" value="2"/>
</dbReference>
<dbReference type="EMBL" id="CALNXI010000256">
    <property type="protein sequence ID" value="CAH3023327.1"/>
    <property type="molecule type" value="Genomic_DNA"/>
</dbReference>
<keyword evidence="8 9" id="KW-0472">Membrane</keyword>
<feature type="transmembrane region" description="Helical" evidence="9">
    <location>
        <begin position="98"/>
        <end position="117"/>
    </location>
</feature>
<keyword evidence="5 9" id="KW-0812">Transmembrane</keyword>
<keyword evidence="7 9" id="KW-1133">Transmembrane helix</keyword>
<dbReference type="InterPro" id="IPR004316">
    <property type="entry name" value="SWEET_rpt"/>
</dbReference>
<keyword evidence="11" id="KW-1185">Reference proteome</keyword>
<comment type="function">
    <text evidence="9">Mediates sugar transport across membranes.</text>
</comment>
<reference evidence="10 11" key="1">
    <citation type="submission" date="2022-05" db="EMBL/GenBank/DDBJ databases">
        <authorList>
            <consortium name="Genoscope - CEA"/>
            <person name="William W."/>
        </authorList>
    </citation>
    <scope>NUCLEOTIDE SEQUENCE [LARGE SCALE GENOMIC DNA]</scope>
</reference>
<evidence type="ECO:0000313" key="11">
    <source>
        <dbReference type="Proteomes" id="UP001159427"/>
    </source>
</evidence>
<evidence type="ECO:0000256" key="3">
    <source>
        <dbReference type="ARBA" id="ARBA00022448"/>
    </source>
</evidence>
<feature type="transmembrane region" description="Helical" evidence="9">
    <location>
        <begin position="185"/>
        <end position="206"/>
    </location>
</feature>
<gene>
    <name evidence="10" type="ORF">PEVE_00018894</name>
</gene>